<feature type="region of interest" description="Disordered" evidence="1">
    <location>
        <begin position="380"/>
        <end position="418"/>
    </location>
</feature>
<feature type="non-terminal residue" evidence="2">
    <location>
        <position position="494"/>
    </location>
</feature>
<feature type="non-terminal residue" evidence="2">
    <location>
        <position position="1"/>
    </location>
</feature>
<evidence type="ECO:0000313" key="2">
    <source>
        <dbReference type="EMBL" id="RCI12260.1"/>
    </source>
</evidence>
<protein>
    <submittedName>
        <fullName evidence="2">Uncharacterized protein</fullName>
    </submittedName>
</protein>
<reference evidence="2 3" key="1">
    <citation type="journal article" date="2015" name="BMC Genomics">
        <title>Insights from the genome of Ophiocordyceps polyrhachis-furcata to pathogenicity and host specificity in insect fungi.</title>
        <authorList>
            <person name="Wichadakul D."/>
            <person name="Kobmoo N."/>
            <person name="Ingsriswang S."/>
            <person name="Tangphatsornruang S."/>
            <person name="Chantasingh D."/>
            <person name="Luangsa-ard J.J."/>
            <person name="Eurwilaichitr L."/>
        </authorList>
    </citation>
    <scope>NUCLEOTIDE SEQUENCE [LARGE SCALE GENOMIC DNA]</scope>
    <source>
        <strain evidence="2 3">BCC 54312</strain>
    </source>
</reference>
<dbReference type="OrthoDB" id="10675423at2759"/>
<feature type="region of interest" description="Disordered" evidence="1">
    <location>
        <begin position="29"/>
        <end position="92"/>
    </location>
</feature>
<dbReference type="EMBL" id="LKCN02000007">
    <property type="protein sequence ID" value="RCI12260.1"/>
    <property type="molecule type" value="Genomic_DNA"/>
</dbReference>
<gene>
    <name evidence="2" type="ORF">L249_0747</name>
</gene>
<sequence>AGQGVDDAFDLLLPGQESSLFPRALFQIEKGPETDGADETEPEEEVKRRARVPTSVDDGAAYKGPDEARSLADDVEDGEEEELVSDGGHAADENLRIAIPGTDEEAIQHLVKPQLPHVAEAETIGPVAGHAPAVDEDDGDADDAEHGLGPQVEPSLDVPEGGDADGLGGDAGQEQARDGDGVKGHDLVLKRRHHRHRRVEGVAQQEIAGQVDEALTQLHHVRRRVHQSPQAGDDDGLVLCDGDAGPALLEDEPRQREQEPGGGGAGDEGGQASIVGHLVFPAEAGHDGYDDGQHGHFAYRLPPEGEVADPAPLHLIATRHLILRQRPSTTFLERRRISGQAGQGSGPVRKRKLIGDESDGVEKDGDVPFAAAVVPLAVGNGQPAKADGIADQGPKGKEENPSDSRSEVGVGADDEQEHGLGAEGCAVGEEDDAVDVASSAAEVELLARGLAGCLFQQALEEGRREVEEGQAVGAGVVEVPCSELAVDEANNRGE</sequence>
<keyword evidence="3" id="KW-1185">Reference proteome</keyword>
<feature type="compositionally biased region" description="Acidic residues" evidence="1">
    <location>
        <begin position="134"/>
        <end position="143"/>
    </location>
</feature>
<proteinExistence type="predicted"/>
<feature type="compositionally biased region" description="Gly residues" evidence="1">
    <location>
        <begin position="260"/>
        <end position="269"/>
    </location>
</feature>
<name>A0A367LCW2_9HYPO</name>
<dbReference type="AlphaFoldDB" id="A0A367LCW2"/>
<comment type="caution">
    <text evidence="2">The sequence shown here is derived from an EMBL/GenBank/DDBJ whole genome shotgun (WGS) entry which is preliminary data.</text>
</comment>
<feature type="compositionally biased region" description="Acidic residues" evidence="1">
    <location>
        <begin position="35"/>
        <end position="44"/>
    </location>
</feature>
<feature type="compositionally biased region" description="Acidic residues" evidence="1">
    <location>
        <begin position="73"/>
        <end position="84"/>
    </location>
</feature>
<evidence type="ECO:0000256" key="1">
    <source>
        <dbReference type="SAM" id="MobiDB-lite"/>
    </source>
</evidence>
<accession>A0A367LCW2</accession>
<feature type="compositionally biased region" description="Basic and acidic residues" evidence="1">
    <location>
        <begin position="175"/>
        <end position="189"/>
    </location>
</feature>
<feature type="region of interest" description="Disordered" evidence="1">
    <location>
        <begin position="225"/>
        <end position="272"/>
    </location>
</feature>
<dbReference type="Proteomes" id="UP000253664">
    <property type="component" value="Unassembled WGS sequence"/>
</dbReference>
<feature type="region of interest" description="Disordered" evidence="1">
    <location>
        <begin position="129"/>
        <end position="203"/>
    </location>
</feature>
<feature type="compositionally biased region" description="Basic and acidic residues" evidence="1">
    <location>
        <begin position="394"/>
        <end position="406"/>
    </location>
</feature>
<organism evidence="2 3">
    <name type="scientific">Ophiocordyceps polyrhachis-furcata BCC 54312</name>
    <dbReference type="NCBI Taxonomy" id="1330021"/>
    <lineage>
        <taxon>Eukaryota</taxon>
        <taxon>Fungi</taxon>
        <taxon>Dikarya</taxon>
        <taxon>Ascomycota</taxon>
        <taxon>Pezizomycotina</taxon>
        <taxon>Sordariomycetes</taxon>
        <taxon>Hypocreomycetidae</taxon>
        <taxon>Hypocreales</taxon>
        <taxon>Ophiocordycipitaceae</taxon>
        <taxon>Ophiocordyceps</taxon>
    </lineage>
</organism>
<evidence type="ECO:0000313" key="3">
    <source>
        <dbReference type="Proteomes" id="UP000253664"/>
    </source>
</evidence>